<comment type="caution">
    <text evidence="1">The sequence shown here is derived from an EMBL/GenBank/DDBJ whole genome shotgun (WGS) entry which is preliminary data.</text>
</comment>
<proteinExistence type="predicted"/>
<dbReference type="SUPFAM" id="SSF55486">
    <property type="entry name" value="Metalloproteases ('zincins'), catalytic domain"/>
    <property type="match status" value="1"/>
</dbReference>
<dbReference type="Gene3D" id="1.10.1380.10">
    <property type="entry name" value="Neutral endopeptidase , domain2"/>
    <property type="match status" value="1"/>
</dbReference>
<dbReference type="VEuPathDB" id="VectorBase:RSAN_042870"/>
<dbReference type="Gene3D" id="3.40.390.10">
    <property type="entry name" value="Collagenase (Catalytic Domain)"/>
    <property type="match status" value="1"/>
</dbReference>
<dbReference type="Proteomes" id="UP000821837">
    <property type="component" value="Unassembled WGS sequence"/>
</dbReference>
<protein>
    <submittedName>
        <fullName evidence="1">Uncharacterized protein</fullName>
    </submittedName>
</protein>
<reference evidence="1" key="2">
    <citation type="submission" date="2021-09" db="EMBL/GenBank/DDBJ databases">
        <authorList>
            <person name="Jia N."/>
            <person name="Wang J."/>
            <person name="Shi W."/>
            <person name="Du L."/>
            <person name="Sun Y."/>
            <person name="Zhan W."/>
            <person name="Jiang J."/>
            <person name="Wang Q."/>
            <person name="Zhang B."/>
            <person name="Ji P."/>
            <person name="Sakyi L.B."/>
            <person name="Cui X."/>
            <person name="Yuan T."/>
            <person name="Jiang B."/>
            <person name="Yang W."/>
            <person name="Lam T.T.-Y."/>
            <person name="Chang Q."/>
            <person name="Ding S."/>
            <person name="Wang X."/>
            <person name="Zhu J."/>
            <person name="Ruan X."/>
            <person name="Zhao L."/>
            <person name="Wei J."/>
            <person name="Que T."/>
            <person name="Du C."/>
            <person name="Cheng J."/>
            <person name="Dai P."/>
            <person name="Han X."/>
            <person name="Huang E."/>
            <person name="Gao Y."/>
            <person name="Liu J."/>
            <person name="Shao H."/>
            <person name="Ye R."/>
            <person name="Li L."/>
            <person name="Wei W."/>
            <person name="Wang X."/>
            <person name="Wang C."/>
            <person name="Huo Q."/>
            <person name="Li W."/>
            <person name="Guo W."/>
            <person name="Chen H."/>
            <person name="Chen S."/>
            <person name="Zhou L."/>
            <person name="Zhou L."/>
            <person name="Ni X."/>
            <person name="Tian J."/>
            <person name="Zhou Y."/>
            <person name="Sheng Y."/>
            <person name="Liu T."/>
            <person name="Pan Y."/>
            <person name="Xia L."/>
            <person name="Li J."/>
            <person name="Zhao F."/>
            <person name="Cao W."/>
        </authorList>
    </citation>
    <scope>NUCLEOTIDE SEQUENCE</scope>
    <source>
        <strain evidence="1">Rsan-2018</strain>
        <tissue evidence="1">Larvae</tissue>
    </source>
</reference>
<evidence type="ECO:0000313" key="1">
    <source>
        <dbReference type="EMBL" id="KAH7935388.1"/>
    </source>
</evidence>
<accession>A0A9D4SMJ4</accession>
<evidence type="ECO:0000313" key="2">
    <source>
        <dbReference type="Proteomes" id="UP000821837"/>
    </source>
</evidence>
<dbReference type="EMBL" id="JABSTV010001255">
    <property type="protein sequence ID" value="KAH7935388.1"/>
    <property type="molecule type" value="Genomic_DNA"/>
</dbReference>
<name>A0A9D4SMJ4_RHISA</name>
<dbReference type="GO" id="GO:0008237">
    <property type="term" value="F:metallopeptidase activity"/>
    <property type="evidence" value="ECO:0007669"/>
    <property type="project" value="InterPro"/>
</dbReference>
<sequence length="504" mass="54878">MTGTGTGDGAALEDRPVQFMGLCMTARPDQDSAGLQAFKEFLSGEVNFLAALKNRAATYTALLEALAILSGKWLVPLWFRLDFIMTGNVSSIIIIEPEPLATFWQRLHAMLKTTYVTYVEQFIQVVYGTQSTLAPASYIKFLREESATVQGDVFDVLSVTASSRLPVPLDGRLSDLAEFAPKFTGDAWAAAVSKVVGWSVSEEYVVHASARQLLDAMNELAISTSAEYLLYHTVWWFVQQIGALTSNALFEATRVAVGESGNLYQGLLCGVQTSITYSTLLASRQATSVQPATRQSVEDTLNLVHSVAVTTVRSSNNLRLLVRDSAYYMLLETHPVVWPLPPNFDATKLGTYYGDTVDGSRGFFGHWHSSRLGIQRSFGRSIHTAASEFYKLDPTSLASYSPAFKGVSVATAAIQTPLYYGAGTAAMRFGGLGFTYAAQLVRNMDARALQDAAAIAESPVALEADHVFQSFECSDAKEKQAAFPHLPALVLAHAAYNRVRHSRG</sequence>
<keyword evidence="2" id="KW-1185">Reference proteome</keyword>
<dbReference type="InterPro" id="IPR024079">
    <property type="entry name" value="MetalloPept_cat_dom_sf"/>
</dbReference>
<dbReference type="InterPro" id="IPR042089">
    <property type="entry name" value="Peptidase_M13_dom_2"/>
</dbReference>
<gene>
    <name evidence="1" type="ORF">HPB52_006887</name>
</gene>
<dbReference type="AlphaFoldDB" id="A0A9D4SMJ4"/>
<organism evidence="1 2">
    <name type="scientific">Rhipicephalus sanguineus</name>
    <name type="common">Brown dog tick</name>
    <name type="synonym">Ixodes sanguineus</name>
    <dbReference type="NCBI Taxonomy" id="34632"/>
    <lineage>
        <taxon>Eukaryota</taxon>
        <taxon>Metazoa</taxon>
        <taxon>Ecdysozoa</taxon>
        <taxon>Arthropoda</taxon>
        <taxon>Chelicerata</taxon>
        <taxon>Arachnida</taxon>
        <taxon>Acari</taxon>
        <taxon>Parasitiformes</taxon>
        <taxon>Ixodida</taxon>
        <taxon>Ixodoidea</taxon>
        <taxon>Ixodidae</taxon>
        <taxon>Rhipicephalinae</taxon>
        <taxon>Rhipicephalus</taxon>
        <taxon>Rhipicephalus</taxon>
    </lineage>
</organism>
<dbReference type="VEuPathDB" id="VectorBase:RSAN_040596"/>
<reference evidence="1" key="1">
    <citation type="journal article" date="2020" name="Cell">
        <title>Large-Scale Comparative Analyses of Tick Genomes Elucidate Their Genetic Diversity and Vector Capacities.</title>
        <authorList>
            <consortium name="Tick Genome and Microbiome Consortium (TIGMIC)"/>
            <person name="Jia N."/>
            <person name="Wang J."/>
            <person name="Shi W."/>
            <person name="Du L."/>
            <person name="Sun Y."/>
            <person name="Zhan W."/>
            <person name="Jiang J.F."/>
            <person name="Wang Q."/>
            <person name="Zhang B."/>
            <person name="Ji P."/>
            <person name="Bell-Sakyi L."/>
            <person name="Cui X.M."/>
            <person name="Yuan T.T."/>
            <person name="Jiang B.G."/>
            <person name="Yang W.F."/>
            <person name="Lam T.T."/>
            <person name="Chang Q.C."/>
            <person name="Ding S.J."/>
            <person name="Wang X.J."/>
            <person name="Zhu J.G."/>
            <person name="Ruan X.D."/>
            <person name="Zhao L."/>
            <person name="Wei J.T."/>
            <person name="Ye R.Z."/>
            <person name="Que T.C."/>
            <person name="Du C.H."/>
            <person name="Zhou Y.H."/>
            <person name="Cheng J.X."/>
            <person name="Dai P.F."/>
            <person name="Guo W.B."/>
            <person name="Han X.H."/>
            <person name="Huang E.J."/>
            <person name="Li L.F."/>
            <person name="Wei W."/>
            <person name="Gao Y.C."/>
            <person name="Liu J.Z."/>
            <person name="Shao H.Z."/>
            <person name="Wang X."/>
            <person name="Wang C.C."/>
            <person name="Yang T.C."/>
            <person name="Huo Q.B."/>
            <person name="Li W."/>
            <person name="Chen H.Y."/>
            <person name="Chen S.E."/>
            <person name="Zhou L.G."/>
            <person name="Ni X.B."/>
            <person name="Tian J.H."/>
            <person name="Sheng Y."/>
            <person name="Liu T."/>
            <person name="Pan Y.S."/>
            <person name="Xia L.Y."/>
            <person name="Li J."/>
            <person name="Zhao F."/>
            <person name="Cao W.C."/>
        </authorList>
    </citation>
    <scope>NUCLEOTIDE SEQUENCE</scope>
    <source>
        <strain evidence="1">Rsan-2018</strain>
    </source>
</reference>